<feature type="region of interest" description="Disordered" evidence="1">
    <location>
        <begin position="434"/>
        <end position="453"/>
    </location>
</feature>
<accession>A0A7S3A246</accession>
<proteinExistence type="predicted"/>
<reference evidence="3" key="1">
    <citation type="submission" date="2021-01" db="EMBL/GenBank/DDBJ databases">
        <authorList>
            <person name="Corre E."/>
            <person name="Pelletier E."/>
            <person name="Niang G."/>
            <person name="Scheremetjew M."/>
            <person name="Finn R."/>
            <person name="Kale V."/>
            <person name="Holt S."/>
            <person name="Cochrane G."/>
            <person name="Meng A."/>
            <person name="Brown T."/>
            <person name="Cohen L."/>
        </authorList>
    </citation>
    <scope>NUCLEOTIDE SEQUENCE</scope>
    <source>
        <strain evidence="3">CCMP 769</strain>
    </source>
</reference>
<protein>
    <recommendedName>
        <fullName evidence="4">Jacalin-type lectin domain-containing protein</fullName>
    </recommendedName>
</protein>
<feature type="chain" id="PRO_5031152225" description="Jacalin-type lectin domain-containing protein" evidence="2">
    <location>
        <begin position="21"/>
        <end position="470"/>
    </location>
</feature>
<evidence type="ECO:0000256" key="2">
    <source>
        <dbReference type="SAM" id="SignalP"/>
    </source>
</evidence>
<dbReference type="EMBL" id="HBHW01035561">
    <property type="protein sequence ID" value="CAE0059260.1"/>
    <property type="molecule type" value="Transcribed_RNA"/>
</dbReference>
<dbReference type="AlphaFoldDB" id="A0A7S3A246"/>
<sequence>MRTGAVIALILASLVVGSQATYEEREFCFPRGPATIGIQTYLNSIHMCLDNWGSWKGIGQRWYNPDGSFVVFPSGKQIQLKVLPSKPRKVPNKPGFNRWYEAYIDDVCTQDIDFYPYNDPKLGQLNVLRIHMESAGPEVKIGCSNTRTEEPCKAHFLKHDISLNNFNIRIFFKLISDENRPSFVQMVPQYVKVDFDIKPDSWILDKLNNVINYFYDLKGYLVNEVEDAVMEELENEDIQEQLTFDLNGMITEKVIEFVKSRLGDGSTVSKWVEDNTSVKSFTEKQTELCFTVRYPKPVHALTTKIHYFRAVDTVVKKMCPFQFPFVSMVSADAPVSGYGYIRYSDGTKSSNFNWGFSNPGSSTGTFYKTINANKSGKAILYLRHKLWHGGWITKRSALLMILGSPYNGQCELGLKLKMGTSRIETEEPRAISDDSGFVHGEYTGETDPNEADDDREVDDFFEFAEIILEE</sequence>
<feature type="signal peptide" evidence="2">
    <location>
        <begin position="1"/>
        <end position="20"/>
    </location>
</feature>
<organism evidence="3">
    <name type="scientific">Rhodosorus marinus</name>
    <dbReference type="NCBI Taxonomy" id="101924"/>
    <lineage>
        <taxon>Eukaryota</taxon>
        <taxon>Rhodophyta</taxon>
        <taxon>Stylonematophyceae</taxon>
        <taxon>Stylonematales</taxon>
        <taxon>Stylonemataceae</taxon>
        <taxon>Rhodosorus</taxon>
    </lineage>
</organism>
<name>A0A7S3A246_9RHOD</name>
<evidence type="ECO:0008006" key="4">
    <source>
        <dbReference type="Google" id="ProtNLM"/>
    </source>
</evidence>
<gene>
    <name evidence="3" type="ORF">RMAR00112_LOCUS27325</name>
</gene>
<evidence type="ECO:0000256" key="1">
    <source>
        <dbReference type="SAM" id="MobiDB-lite"/>
    </source>
</evidence>
<keyword evidence="2" id="KW-0732">Signal</keyword>
<evidence type="ECO:0000313" key="3">
    <source>
        <dbReference type="EMBL" id="CAE0059260.1"/>
    </source>
</evidence>